<keyword evidence="2" id="KW-1185">Reference proteome</keyword>
<dbReference type="AlphaFoldDB" id="A0A2T7UGP4"/>
<proteinExistence type="predicted"/>
<name>A0A2T7UGP4_9BURK</name>
<protein>
    <submittedName>
        <fullName evidence="1">Uncharacterized protein</fullName>
    </submittedName>
</protein>
<dbReference type="STRING" id="1293045.H663_06750"/>
<dbReference type="EMBL" id="LFYT02000004">
    <property type="protein sequence ID" value="PVE43751.1"/>
    <property type="molecule type" value="Genomic_DNA"/>
</dbReference>
<evidence type="ECO:0000313" key="1">
    <source>
        <dbReference type="EMBL" id="PVE43751.1"/>
    </source>
</evidence>
<organism evidence="1 2">
    <name type="scientific">Limnohabitans planktonicus II-D5</name>
    <dbReference type="NCBI Taxonomy" id="1293045"/>
    <lineage>
        <taxon>Bacteria</taxon>
        <taxon>Pseudomonadati</taxon>
        <taxon>Pseudomonadota</taxon>
        <taxon>Betaproteobacteria</taxon>
        <taxon>Burkholderiales</taxon>
        <taxon>Comamonadaceae</taxon>
        <taxon>Limnohabitans</taxon>
    </lineage>
</organism>
<gene>
    <name evidence="1" type="ORF">H663_004560</name>
</gene>
<comment type="caution">
    <text evidence="1">The sequence shown here is derived from an EMBL/GenBank/DDBJ whole genome shotgun (WGS) entry which is preliminary data.</text>
</comment>
<reference evidence="1" key="1">
    <citation type="submission" date="2017-04" db="EMBL/GenBank/DDBJ databases">
        <title>Unexpected and diverse lifestyles within the genus Limnohabitans.</title>
        <authorList>
            <person name="Kasalicky V."/>
            <person name="Mehrshad M."/>
            <person name="Andrei S.-A."/>
            <person name="Salcher M."/>
            <person name="Kratochvilova H."/>
            <person name="Simek K."/>
            <person name="Ghai R."/>
        </authorList>
    </citation>
    <scope>NUCLEOTIDE SEQUENCE [LARGE SCALE GENOMIC DNA]</scope>
    <source>
        <strain evidence="1">II-D5</strain>
    </source>
</reference>
<evidence type="ECO:0000313" key="2">
    <source>
        <dbReference type="Proteomes" id="UP000037507"/>
    </source>
</evidence>
<dbReference type="Proteomes" id="UP000037507">
    <property type="component" value="Unassembled WGS sequence"/>
</dbReference>
<accession>A0A2T7UGP4</accession>
<sequence length="69" mass="7968">MTADLRKPPQIFFRSISDEFDLGGSSPERWVSQCIAFDENFPGIYFLMNIVYLRFLFLQASLSLQTLSV</sequence>